<feature type="domain" description="AB hydrolase-1" evidence="2">
    <location>
        <begin position="67"/>
        <end position="317"/>
    </location>
</feature>
<gene>
    <name evidence="3" type="ORF">EFB08_04050</name>
</gene>
<keyword evidence="1" id="KW-0732">Signal</keyword>
<dbReference type="GO" id="GO:0016020">
    <property type="term" value="C:membrane"/>
    <property type="evidence" value="ECO:0007669"/>
    <property type="project" value="TreeGrafter"/>
</dbReference>
<feature type="signal peptide" evidence="1">
    <location>
        <begin position="1"/>
        <end position="21"/>
    </location>
</feature>
<dbReference type="Gene3D" id="3.40.50.1820">
    <property type="entry name" value="alpha/beta hydrolase"/>
    <property type="match status" value="1"/>
</dbReference>
<dbReference type="Pfam" id="PF00561">
    <property type="entry name" value="Abhydrolase_1"/>
    <property type="match status" value="1"/>
</dbReference>
<organism evidence="3 4">
    <name type="scientific">Rufibacter latericius</name>
    <dbReference type="NCBI Taxonomy" id="2487040"/>
    <lineage>
        <taxon>Bacteria</taxon>
        <taxon>Pseudomonadati</taxon>
        <taxon>Bacteroidota</taxon>
        <taxon>Cytophagia</taxon>
        <taxon>Cytophagales</taxon>
        <taxon>Hymenobacteraceae</taxon>
        <taxon>Rufibacter</taxon>
    </lineage>
</organism>
<dbReference type="PRINTS" id="PR00412">
    <property type="entry name" value="EPOXHYDRLASE"/>
</dbReference>
<protein>
    <submittedName>
        <fullName evidence="3">Alpha/beta hydrolase</fullName>
    </submittedName>
</protein>
<sequence>MKSLRILFIAFFLSSAFAAHAQVQPLDAELTNYPYPFPVAFHPVKVQQQAFKMAYMDVKPQKANGKTVLLLHGKNFNGAYWEQTARDLSKNGYRVIIPDQIGFGKSSKPQNIQYSFQMLAQNTKGLLDTLGVQKVTVLGHSMGGMLATRFALMFPETTEKLVLENPIGLEDWKRWVPYQSVEKWYAGELKQTQESIKKYQLDNYYGGQWKPEYDKWVNLLAGWTTGPDYPKVAWNAALTYDMIFTQPVVYEFDQLKMPTLLIIGQRDRTALGKANAPAAAREKLGNYPALGKETAKKIPNAKLVELDNVGHLPHIEAYNRFLQPLLAFLKG</sequence>
<keyword evidence="3" id="KW-0378">Hydrolase</keyword>
<dbReference type="PANTHER" id="PTHR43798:SF33">
    <property type="entry name" value="HYDROLASE, PUTATIVE (AFU_ORTHOLOGUE AFUA_2G14860)-RELATED"/>
    <property type="match status" value="1"/>
</dbReference>
<dbReference type="RefSeq" id="WP_123125949.1">
    <property type="nucleotide sequence ID" value="NZ_RJJD01000002.1"/>
</dbReference>
<dbReference type="InterPro" id="IPR000639">
    <property type="entry name" value="Epox_hydrolase-like"/>
</dbReference>
<keyword evidence="4" id="KW-1185">Reference proteome</keyword>
<dbReference type="Proteomes" id="UP000272117">
    <property type="component" value="Unassembled WGS sequence"/>
</dbReference>
<evidence type="ECO:0000313" key="4">
    <source>
        <dbReference type="Proteomes" id="UP000272117"/>
    </source>
</evidence>
<dbReference type="OrthoDB" id="9773293at2"/>
<evidence type="ECO:0000259" key="2">
    <source>
        <dbReference type="Pfam" id="PF00561"/>
    </source>
</evidence>
<evidence type="ECO:0000313" key="3">
    <source>
        <dbReference type="EMBL" id="RNI30737.1"/>
    </source>
</evidence>
<dbReference type="InterPro" id="IPR029058">
    <property type="entry name" value="AB_hydrolase_fold"/>
</dbReference>
<dbReference type="PANTHER" id="PTHR43798">
    <property type="entry name" value="MONOACYLGLYCEROL LIPASE"/>
    <property type="match status" value="1"/>
</dbReference>
<accession>A0A3M9N033</accession>
<dbReference type="GO" id="GO:0047372">
    <property type="term" value="F:monoacylglycerol lipase activity"/>
    <property type="evidence" value="ECO:0007669"/>
    <property type="project" value="TreeGrafter"/>
</dbReference>
<evidence type="ECO:0000256" key="1">
    <source>
        <dbReference type="SAM" id="SignalP"/>
    </source>
</evidence>
<dbReference type="InterPro" id="IPR000073">
    <property type="entry name" value="AB_hydrolase_1"/>
</dbReference>
<dbReference type="EMBL" id="RJJD01000002">
    <property type="protein sequence ID" value="RNI30737.1"/>
    <property type="molecule type" value="Genomic_DNA"/>
</dbReference>
<dbReference type="PRINTS" id="PR00111">
    <property type="entry name" value="ABHYDROLASE"/>
</dbReference>
<dbReference type="GO" id="GO:0046464">
    <property type="term" value="P:acylglycerol catabolic process"/>
    <property type="evidence" value="ECO:0007669"/>
    <property type="project" value="TreeGrafter"/>
</dbReference>
<dbReference type="InterPro" id="IPR050266">
    <property type="entry name" value="AB_hydrolase_sf"/>
</dbReference>
<proteinExistence type="predicted"/>
<dbReference type="SUPFAM" id="SSF53474">
    <property type="entry name" value="alpha/beta-Hydrolases"/>
    <property type="match status" value="1"/>
</dbReference>
<feature type="chain" id="PRO_5017980934" evidence="1">
    <location>
        <begin position="22"/>
        <end position="331"/>
    </location>
</feature>
<name>A0A3M9N033_9BACT</name>
<comment type="caution">
    <text evidence="3">The sequence shown here is derived from an EMBL/GenBank/DDBJ whole genome shotgun (WGS) entry which is preliminary data.</text>
</comment>
<reference evidence="3 4" key="1">
    <citation type="submission" date="2018-11" db="EMBL/GenBank/DDBJ databases">
        <title>Rufibacter latericius sp. nov., isolated from water in Baiyang Lake.</title>
        <authorList>
            <person name="Yang Y."/>
        </authorList>
    </citation>
    <scope>NUCLEOTIDE SEQUENCE [LARGE SCALE GENOMIC DNA]</scope>
    <source>
        <strain evidence="3 4">R-22-1c-1</strain>
    </source>
</reference>
<dbReference type="AlphaFoldDB" id="A0A3M9N033"/>